<dbReference type="InterPro" id="IPR038354">
    <property type="entry name" value="VKOR_sf"/>
</dbReference>
<keyword evidence="8" id="KW-1015">Disulfide bond</keyword>
<evidence type="ECO:0000256" key="8">
    <source>
        <dbReference type="ARBA" id="ARBA00023157"/>
    </source>
</evidence>
<feature type="domain" description="Vitamin K epoxide reductase" evidence="11">
    <location>
        <begin position="156"/>
        <end position="282"/>
    </location>
</feature>
<keyword evidence="4" id="KW-0874">Quinone</keyword>
<organism evidence="12 13">
    <name type="scientific">Flavobacterium silvaticum</name>
    <dbReference type="NCBI Taxonomy" id="1852020"/>
    <lineage>
        <taxon>Bacteria</taxon>
        <taxon>Pseudomonadati</taxon>
        <taxon>Bacteroidota</taxon>
        <taxon>Flavobacteriia</taxon>
        <taxon>Flavobacteriales</taxon>
        <taxon>Flavobacteriaceae</taxon>
        <taxon>Flavobacterium</taxon>
    </lineage>
</organism>
<evidence type="ECO:0000256" key="6">
    <source>
        <dbReference type="ARBA" id="ARBA00023002"/>
    </source>
</evidence>
<dbReference type="GO" id="GO:0048038">
    <property type="term" value="F:quinone binding"/>
    <property type="evidence" value="ECO:0007669"/>
    <property type="project" value="UniProtKB-KW"/>
</dbReference>
<evidence type="ECO:0000259" key="11">
    <source>
        <dbReference type="Pfam" id="PF07884"/>
    </source>
</evidence>
<evidence type="ECO:0000256" key="7">
    <source>
        <dbReference type="ARBA" id="ARBA00023136"/>
    </source>
</evidence>
<evidence type="ECO:0000256" key="3">
    <source>
        <dbReference type="ARBA" id="ARBA00022692"/>
    </source>
</evidence>
<keyword evidence="7 10" id="KW-0472">Membrane</keyword>
<reference evidence="12" key="1">
    <citation type="submission" date="2020-02" db="EMBL/GenBank/DDBJ databases">
        <title>Flavobacterium sp. genome.</title>
        <authorList>
            <person name="Jung H.S."/>
            <person name="Baek J.H."/>
            <person name="Jeon C.O."/>
        </authorList>
    </citation>
    <scope>NUCLEOTIDE SEQUENCE</scope>
    <source>
        <strain evidence="12">SE-s28</strain>
    </source>
</reference>
<dbReference type="EMBL" id="JAAMPU010000106">
    <property type="protein sequence ID" value="NMH28492.1"/>
    <property type="molecule type" value="Genomic_DNA"/>
</dbReference>
<feature type="transmembrane region" description="Helical" evidence="10">
    <location>
        <begin position="209"/>
        <end position="230"/>
    </location>
</feature>
<keyword evidence="9" id="KW-0676">Redox-active center</keyword>
<keyword evidence="5 10" id="KW-1133">Transmembrane helix</keyword>
<evidence type="ECO:0000256" key="1">
    <source>
        <dbReference type="ARBA" id="ARBA00004141"/>
    </source>
</evidence>
<dbReference type="Proteomes" id="UP000712080">
    <property type="component" value="Unassembled WGS sequence"/>
</dbReference>
<dbReference type="GO" id="GO:0016020">
    <property type="term" value="C:membrane"/>
    <property type="evidence" value="ECO:0007669"/>
    <property type="project" value="UniProtKB-SubCell"/>
</dbReference>
<comment type="caution">
    <text evidence="12">The sequence shown here is derived from an EMBL/GenBank/DDBJ whole genome shotgun (WGS) entry which is preliminary data.</text>
</comment>
<evidence type="ECO:0000256" key="5">
    <source>
        <dbReference type="ARBA" id="ARBA00022989"/>
    </source>
</evidence>
<feature type="transmembrane region" description="Helical" evidence="10">
    <location>
        <begin position="132"/>
        <end position="149"/>
    </location>
</feature>
<dbReference type="AlphaFoldDB" id="A0A972FUW1"/>
<comment type="similarity">
    <text evidence="2">Belongs to the VKOR family.</text>
</comment>
<comment type="subcellular location">
    <subcellularLocation>
        <location evidence="1">Membrane</location>
        <topology evidence="1">Multi-pass membrane protein</topology>
    </subcellularLocation>
</comment>
<protein>
    <submittedName>
        <fullName evidence="12">Vitamin K epoxide reductase family protein</fullName>
    </submittedName>
</protein>
<evidence type="ECO:0000256" key="2">
    <source>
        <dbReference type="ARBA" id="ARBA00006214"/>
    </source>
</evidence>
<feature type="transmembrane region" description="Helical" evidence="10">
    <location>
        <begin position="236"/>
        <end position="259"/>
    </location>
</feature>
<dbReference type="Gene3D" id="1.20.1440.130">
    <property type="entry name" value="VKOR domain"/>
    <property type="match status" value="1"/>
</dbReference>
<feature type="transmembrane region" description="Helical" evidence="10">
    <location>
        <begin position="271"/>
        <end position="291"/>
    </location>
</feature>
<dbReference type="GO" id="GO:0016491">
    <property type="term" value="F:oxidoreductase activity"/>
    <property type="evidence" value="ECO:0007669"/>
    <property type="project" value="UniProtKB-KW"/>
</dbReference>
<evidence type="ECO:0000256" key="4">
    <source>
        <dbReference type="ARBA" id="ARBA00022719"/>
    </source>
</evidence>
<evidence type="ECO:0000313" key="12">
    <source>
        <dbReference type="EMBL" id="NMH28492.1"/>
    </source>
</evidence>
<feature type="transmembrane region" description="Helical" evidence="10">
    <location>
        <begin position="155"/>
        <end position="171"/>
    </location>
</feature>
<gene>
    <name evidence="12" type="ORF">G6047_10655</name>
</gene>
<evidence type="ECO:0000313" key="13">
    <source>
        <dbReference type="Proteomes" id="UP000712080"/>
    </source>
</evidence>
<keyword evidence="3 10" id="KW-0812">Transmembrane</keyword>
<dbReference type="InterPro" id="IPR012932">
    <property type="entry name" value="VKOR"/>
</dbReference>
<dbReference type="Pfam" id="PF07884">
    <property type="entry name" value="VKOR"/>
    <property type="match status" value="1"/>
</dbReference>
<name>A0A972FUW1_9FLAO</name>
<evidence type="ECO:0000256" key="10">
    <source>
        <dbReference type="SAM" id="Phobius"/>
    </source>
</evidence>
<dbReference type="CDD" id="cd12921">
    <property type="entry name" value="VKOR_4"/>
    <property type="match status" value="1"/>
</dbReference>
<keyword evidence="6" id="KW-0560">Oxidoreductase</keyword>
<proteinExistence type="inferred from homology"/>
<evidence type="ECO:0000256" key="9">
    <source>
        <dbReference type="ARBA" id="ARBA00023284"/>
    </source>
</evidence>
<sequence length="296" mass="33879">MKPEFDYLFRYLKSSNILLDKDEFIFQVKCHPDYPSLLSISETLAHFDVTNYALRTSDLDSLPQSFIGMMNFENSEISLCYIEKKGTSFICHSQKGALRLSKEDFIKKWDNLAFIVNLKNNSVRTKSIRNSFLQGLCVSFFITLLFYLQPNFFELILVVCSLIGGILAIGAQEKVFDSAGAFVQSLCSIGKATSCTNVINSKKWKLFQILNFSDLSITYFATQLLGYSYFKAAGNIPDFLIVISFFLMLSLPLILISIYYQKYVEKKWCPICILISGVLVIEMFFWGRLIFINEGK</sequence>
<dbReference type="RefSeq" id="WP_169527604.1">
    <property type="nucleotide sequence ID" value="NZ_JAAMPU010000106.1"/>
</dbReference>
<accession>A0A972FUW1</accession>
<keyword evidence="13" id="KW-1185">Reference proteome</keyword>